<evidence type="ECO:0000256" key="3">
    <source>
        <dbReference type="ARBA" id="ARBA00022729"/>
    </source>
</evidence>
<evidence type="ECO:0000259" key="5">
    <source>
        <dbReference type="Pfam" id="PF13407"/>
    </source>
</evidence>
<evidence type="ECO:0000256" key="4">
    <source>
        <dbReference type="SAM" id="SignalP"/>
    </source>
</evidence>
<dbReference type="Pfam" id="PF13407">
    <property type="entry name" value="Peripla_BP_4"/>
    <property type="match status" value="1"/>
</dbReference>
<evidence type="ECO:0000313" key="7">
    <source>
        <dbReference type="Proteomes" id="UP000037146"/>
    </source>
</evidence>
<dbReference type="InterPro" id="IPR025997">
    <property type="entry name" value="SBP_2_dom"/>
</dbReference>
<dbReference type="EMBL" id="LFZW01000001">
    <property type="protein sequence ID" value="KMY51015.1"/>
    <property type="molecule type" value="Genomic_DNA"/>
</dbReference>
<name>A0A0K9GWJ8_9BACI</name>
<dbReference type="PANTHER" id="PTHR46847:SF1">
    <property type="entry name" value="D-ALLOSE-BINDING PERIPLASMIC PROTEIN-RELATED"/>
    <property type="match status" value="1"/>
</dbReference>
<comment type="caution">
    <text evidence="6">The sequence shown here is derived from an EMBL/GenBank/DDBJ whole genome shotgun (WGS) entry which is preliminary data.</text>
</comment>
<comment type="subcellular location">
    <subcellularLocation>
        <location evidence="1">Cell envelope</location>
    </subcellularLocation>
</comment>
<keyword evidence="7" id="KW-1185">Reference proteome</keyword>
<gene>
    <name evidence="6" type="ORF">AC625_17005</name>
</gene>
<sequence length="323" mass="34752">MKKIKGSLLLLVLLIMTTMVAACSSNLETSSGSGDSKQKKDSDSIKIGFQVYGLRGEFATNLTEAMKAHAKEIGVDLIVMDGNYDVSTAISQLKNLESQKVDAIIVNPIDEEALNATVDEIINAGTPVLGVNAFLTSEKLNSYIGSPDVVAGETETQQIVDSLGGKGNVVLLEGPIGQTGQTKRREGIDNILEKNKDIKLIAEQTANWSRAEAMSIMENWIQTHGDKINAVIAQNDEMAIGAINALRAKGMTDVPVVGVDGVHDALQAVKKGEMIATVYQNALEQGKTVVDMAVKAAKGETIEKRYEIPFELVTDENVDEYLK</sequence>
<organism evidence="6 7">
    <name type="scientific">Peribacillus loiseleuriae</name>
    <dbReference type="NCBI Taxonomy" id="1679170"/>
    <lineage>
        <taxon>Bacteria</taxon>
        <taxon>Bacillati</taxon>
        <taxon>Bacillota</taxon>
        <taxon>Bacilli</taxon>
        <taxon>Bacillales</taxon>
        <taxon>Bacillaceae</taxon>
        <taxon>Peribacillus</taxon>
    </lineage>
</organism>
<feature type="chain" id="PRO_5039232047" evidence="4">
    <location>
        <begin position="22"/>
        <end position="323"/>
    </location>
</feature>
<dbReference type="SUPFAM" id="SSF53822">
    <property type="entry name" value="Periplasmic binding protein-like I"/>
    <property type="match status" value="1"/>
</dbReference>
<dbReference type="PROSITE" id="PS51257">
    <property type="entry name" value="PROKAR_LIPOPROTEIN"/>
    <property type="match status" value="1"/>
</dbReference>
<evidence type="ECO:0000256" key="1">
    <source>
        <dbReference type="ARBA" id="ARBA00004196"/>
    </source>
</evidence>
<reference evidence="7" key="1">
    <citation type="submission" date="2015-07" db="EMBL/GenBank/DDBJ databases">
        <title>Genome sequencing project for genomic taxonomy and phylogenomics of Bacillus-like bacteria.</title>
        <authorList>
            <person name="Liu B."/>
            <person name="Wang J."/>
            <person name="Zhu Y."/>
            <person name="Liu G."/>
            <person name="Chen Q."/>
            <person name="Chen Z."/>
            <person name="Lan J."/>
            <person name="Che J."/>
            <person name="Ge C."/>
            <person name="Shi H."/>
            <person name="Pan Z."/>
            <person name="Liu X."/>
        </authorList>
    </citation>
    <scope>NUCLEOTIDE SEQUENCE [LARGE SCALE GENOMIC DNA]</scope>
    <source>
        <strain evidence="7">FJAT-27997</strain>
    </source>
</reference>
<dbReference type="InterPro" id="IPR028082">
    <property type="entry name" value="Peripla_BP_I"/>
</dbReference>
<comment type="similarity">
    <text evidence="2">Belongs to the bacterial solute-binding protein 2 family.</text>
</comment>
<dbReference type="OrthoDB" id="9814427at2"/>
<dbReference type="CDD" id="cd06313">
    <property type="entry name" value="PBP1_ABC_ThpA_XypA"/>
    <property type="match status" value="1"/>
</dbReference>
<feature type="signal peptide" evidence="4">
    <location>
        <begin position="1"/>
        <end position="21"/>
    </location>
</feature>
<dbReference type="GO" id="GO:0030313">
    <property type="term" value="C:cell envelope"/>
    <property type="evidence" value="ECO:0007669"/>
    <property type="project" value="UniProtKB-SubCell"/>
</dbReference>
<keyword evidence="3 4" id="KW-0732">Signal</keyword>
<evidence type="ECO:0000313" key="6">
    <source>
        <dbReference type="EMBL" id="KMY51015.1"/>
    </source>
</evidence>
<dbReference type="AlphaFoldDB" id="A0A0K9GWJ8"/>
<dbReference type="STRING" id="1679170.AC625_17005"/>
<protein>
    <submittedName>
        <fullName evidence="6">LacI family transcriptional regulator</fullName>
    </submittedName>
</protein>
<feature type="domain" description="Periplasmic binding protein" evidence="5">
    <location>
        <begin position="47"/>
        <end position="300"/>
    </location>
</feature>
<dbReference type="RefSeq" id="WP_049682368.1">
    <property type="nucleotide sequence ID" value="NZ_LFZW01000001.1"/>
</dbReference>
<dbReference type="PATRIC" id="fig|1679170.3.peg.3866"/>
<dbReference type="Gene3D" id="3.40.50.2300">
    <property type="match status" value="2"/>
</dbReference>
<evidence type="ECO:0000256" key="2">
    <source>
        <dbReference type="ARBA" id="ARBA00007639"/>
    </source>
</evidence>
<dbReference type="PANTHER" id="PTHR46847">
    <property type="entry name" value="D-ALLOSE-BINDING PERIPLASMIC PROTEIN-RELATED"/>
    <property type="match status" value="1"/>
</dbReference>
<dbReference type="Proteomes" id="UP000037146">
    <property type="component" value="Unassembled WGS sequence"/>
</dbReference>
<proteinExistence type="inferred from homology"/>
<dbReference type="GO" id="GO:0030246">
    <property type="term" value="F:carbohydrate binding"/>
    <property type="evidence" value="ECO:0007669"/>
    <property type="project" value="UniProtKB-ARBA"/>
</dbReference>
<accession>A0A0K9GWJ8</accession>